<dbReference type="FunFam" id="1.20.58.360:FF:000001">
    <property type="entry name" value="Probable E3 ubiquitin-protein ligase ipaH7.8"/>
    <property type="match status" value="1"/>
</dbReference>
<dbReference type="GO" id="GO:0016567">
    <property type="term" value="P:protein ubiquitination"/>
    <property type="evidence" value="ECO:0007669"/>
    <property type="project" value="InterPro"/>
</dbReference>
<evidence type="ECO:0000256" key="20">
    <source>
        <dbReference type="ARBA" id="ARBA00079391"/>
    </source>
</evidence>
<keyword evidence="6" id="KW-1032">Host cell membrane</keyword>
<evidence type="ECO:0000256" key="5">
    <source>
        <dbReference type="ARBA" id="ARBA00012483"/>
    </source>
</evidence>
<dbReference type="PANTHER" id="PTHR47114:SF2">
    <property type="entry name" value="OLIGODENDROCYTE-MYELIN GLYCOPROTEIN"/>
    <property type="match status" value="1"/>
</dbReference>
<evidence type="ECO:0000256" key="3">
    <source>
        <dbReference type="ARBA" id="ARBA00004613"/>
    </source>
</evidence>
<evidence type="ECO:0000313" key="28">
    <source>
        <dbReference type="EMBL" id="EBR7790341.1"/>
    </source>
</evidence>
<reference evidence="28" key="1">
    <citation type="submission" date="2018-07" db="EMBL/GenBank/DDBJ databases">
        <authorList>
            <consortium name="GenomeTrakr network: Whole genome sequencing for foodborne pathogen traceback"/>
        </authorList>
    </citation>
    <scope>NUCLEOTIDE SEQUENCE</scope>
    <source>
        <strain evidence="24">CFSAN024207</strain>
        <strain evidence="25">CFSAN047939</strain>
        <strain evidence="26">CNSV-T1-MD09-1-TT-B</strain>
        <strain evidence="27">CNSV-T3-MD10-10-RV-C</strain>
        <strain evidence="28">CNSV-T3-MD10-10-RV-D</strain>
    </source>
</reference>
<dbReference type="InterPro" id="IPR051071">
    <property type="entry name" value="LRR-bact_E3_ubiq_ligases"/>
</dbReference>
<dbReference type="Gene3D" id="1.20.1270.130">
    <property type="entry name" value="Shigella T3SS effector IpaH domain"/>
    <property type="match status" value="1"/>
</dbReference>
<evidence type="ECO:0000256" key="11">
    <source>
        <dbReference type="ARBA" id="ARBA00022786"/>
    </source>
</evidence>
<name>A0A5U5NYX1_SALER</name>
<dbReference type="EMBL" id="AAGKQP010000033">
    <property type="protein sequence ID" value="EBP0977753.1"/>
    <property type="molecule type" value="Genomic_DNA"/>
</dbReference>
<reference evidence="29" key="2">
    <citation type="submission" date="2018-07" db="EMBL/GenBank/DDBJ databases">
        <authorList>
            <consortium name="PulseNet: The National Subtyping Network for Foodborne Disease Surveillance"/>
            <person name="Tarr C.L."/>
            <person name="Trees E."/>
            <person name="Katz L.S."/>
            <person name="Carleton-Romer H.A."/>
            <person name="Stroika S."/>
            <person name="Kucerova Z."/>
            <person name="Roache K.F."/>
            <person name="Sabol A.L."/>
            <person name="Besser J."/>
            <person name="Gerner-Smidt P."/>
        </authorList>
    </citation>
    <scope>NUCLEOTIDE SEQUENCE</scope>
    <source>
        <strain evidence="29">PNUSAS017874</strain>
    </source>
</reference>
<keyword evidence="16 22" id="KW-1035">Host cytoplasm</keyword>
<evidence type="ECO:0000256" key="16">
    <source>
        <dbReference type="ARBA" id="ARBA00023200"/>
    </source>
</evidence>
<evidence type="ECO:0000256" key="22">
    <source>
        <dbReference type="PROSITE-ProRule" id="PRU01398"/>
    </source>
</evidence>
<evidence type="ECO:0000256" key="18">
    <source>
        <dbReference type="ARBA" id="ARBA00074657"/>
    </source>
</evidence>
<keyword evidence="7 22" id="KW-0964">Secreted</keyword>
<evidence type="ECO:0000256" key="4">
    <source>
        <dbReference type="ARBA" id="ARBA00009868"/>
    </source>
</evidence>
<evidence type="ECO:0000256" key="13">
    <source>
        <dbReference type="ARBA" id="ARBA00022870"/>
    </source>
</evidence>
<dbReference type="GO" id="GO:0030430">
    <property type="term" value="C:host cell cytoplasm"/>
    <property type="evidence" value="ECO:0007669"/>
    <property type="project" value="UniProtKB-SubCell"/>
</dbReference>
<dbReference type="EMBL" id="AAGOZC010000033">
    <property type="protein sequence ID" value="EBQ4318386.1"/>
    <property type="molecule type" value="Genomic_DNA"/>
</dbReference>
<dbReference type="PROSITE" id="PS52053">
    <property type="entry name" value="NEL"/>
    <property type="match status" value="1"/>
</dbReference>
<evidence type="ECO:0000259" key="23">
    <source>
        <dbReference type="PROSITE" id="PS52053"/>
    </source>
</evidence>
<dbReference type="SMART" id="SM00364">
    <property type="entry name" value="LRR_BAC"/>
    <property type="match status" value="11"/>
</dbReference>
<evidence type="ECO:0000313" key="25">
    <source>
        <dbReference type="EMBL" id="EBQ4318386.1"/>
    </source>
</evidence>
<dbReference type="GO" id="GO:0061630">
    <property type="term" value="F:ubiquitin protein ligase activity"/>
    <property type="evidence" value="ECO:0007669"/>
    <property type="project" value="UniProtKB-EC"/>
</dbReference>
<dbReference type="PROSITE" id="PS51450">
    <property type="entry name" value="LRR"/>
    <property type="match status" value="4"/>
</dbReference>
<comment type="subcellular location">
    <subcellularLocation>
        <location evidence="17">Host apical cell membrane</location>
        <topology evidence="17">Peripheral membrane protein</topology>
        <orientation evidence="17">Cytoplasmic side</orientation>
    </subcellularLocation>
    <subcellularLocation>
        <location evidence="2">Host cytoplasm</location>
    </subcellularLocation>
    <subcellularLocation>
        <location evidence="3">Secreted</location>
    </subcellularLocation>
</comment>
<evidence type="ECO:0000313" key="26">
    <source>
        <dbReference type="EMBL" id="EBR6662856.1"/>
    </source>
</evidence>
<dbReference type="InterPro" id="IPR003591">
    <property type="entry name" value="Leu-rich_rpt_typical-subtyp"/>
</dbReference>
<keyword evidence="11 22" id="KW-0833">Ubl conjugation pathway</keyword>
<dbReference type="FunFam" id="1.20.1270.130:FF:000002">
    <property type="entry name" value="Type III secretion system effector protein-E3 Ubiquitin ligase"/>
    <property type="match status" value="1"/>
</dbReference>
<evidence type="ECO:0000256" key="15">
    <source>
        <dbReference type="ARBA" id="ARBA00023136"/>
    </source>
</evidence>
<dbReference type="PANTHER" id="PTHR47114">
    <property type="match status" value="1"/>
</dbReference>
<evidence type="ECO:0000256" key="8">
    <source>
        <dbReference type="ARBA" id="ARBA00022614"/>
    </source>
</evidence>
<dbReference type="EMBL" id="AAGTJB010000011">
    <property type="protein sequence ID" value="EBR7790341.1"/>
    <property type="molecule type" value="Genomic_DNA"/>
</dbReference>
<dbReference type="EMBL" id="AALAVL010000037">
    <property type="protein sequence ID" value="ECX7514770.1"/>
    <property type="molecule type" value="Genomic_DNA"/>
</dbReference>
<dbReference type="Pfam" id="PF14496">
    <property type="entry name" value="NEL"/>
    <property type="match status" value="1"/>
</dbReference>
<dbReference type="InterPro" id="IPR001611">
    <property type="entry name" value="Leu-rich_rpt"/>
</dbReference>
<accession>A0A5U5NYX1</accession>
<evidence type="ECO:0000256" key="6">
    <source>
        <dbReference type="ARBA" id="ARBA00022511"/>
    </source>
</evidence>
<keyword evidence="9 22" id="KW-0808">Transferase</keyword>
<dbReference type="EMBL" id="AAGTJX010000016">
    <property type="protein sequence ID" value="EBR7751396.1"/>
    <property type="molecule type" value="Genomic_DNA"/>
</dbReference>
<keyword evidence="13" id="KW-1043">Host membrane</keyword>
<sequence>MPFHIGSGCLPATISNRRIYRIAWSDTPPEMSSWEKMKEFFCSTHQTEALECIWTICHPPAGTTREDVINRFELLRTLAYAGWEESIHSGQHGENYFCILDEDSQEILSVTLDDAGNYTVNCQGYSETHRLTLDTAQGEEGTGHAEGASGTFRTSFLPATTAPQTPAEYDAVWSAWRRAAPAEESRGRAAVVQKMRACLNNGNAVLNVGESGLTTLPDCLPAHITTLVIPDNNLTSLLALPPELRTLEVSGNQLTSLPVLPPGLLELSIFSNPLTHLPALPSGLCKLWIFGNQLTSLPVLPPGLQELSVSDNQLASLPALPSELCKLWAYNNQLTSLPTLPSGLQELSVSDNQLASLPTLPSELYKLWAYNNRLTSLPALPSGLKELIVSGNRLTSLPVLPSELKELMVSGNRLTSLPMLPSGLLSLSVYRNQLTRLPESLIHLSSETTVNLEGNPLSERTLQALREITSAPGYSGPIIRFDMAGASAPRETRALHLAAADWLVPAREGEPAPADRWHMFGQEDNADAFSLFLDRLSETENFIKDAGFKAQISSWLAQLAEDEALRANTFAMATEATSSCEDRVTFFLHQMKNVQLVHNAEKGQYDNDLAALVATGREMFRLGKLEQIAREKVRTLALVDEIEVWLAYQNKLKKSLGLTSVTSEMRFFDVSGVTVTDLQDAELQVKAAEKSEFREWILQWGPLHRVLERKAPERVNALREKQISDYEETYRMLSDTELRPSGLVGNTDAERTIGARAMESAKKTFLDGLRPLVEEMLGSYLNVQWRRN</sequence>
<comment type="caution">
    <text evidence="28">The sequence shown here is derived from an EMBL/GenBank/DDBJ whole genome shotgun (WGS) entry which is preliminary data.</text>
</comment>
<dbReference type="AlphaFoldDB" id="A0A5U5NYX1"/>
<dbReference type="Gene3D" id="3.30.2440.10">
    <property type="entry name" value="Secreted effector protein SifA"/>
    <property type="match status" value="1"/>
</dbReference>
<evidence type="ECO:0000256" key="9">
    <source>
        <dbReference type="ARBA" id="ARBA00022679"/>
    </source>
</evidence>
<dbReference type="FunFam" id="1.20.58.90:FF:000013">
    <property type="entry name" value="Type III secretion system effector protein-E3 Ubiquitin ligase"/>
    <property type="match status" value="1"/>
</dbReference>
<dbReference type="EC" id="2.3.2.27" evidence="5"/>
<dbReference type="FunFam" id="3.30.2440.10:FF:000001">
    <property type="entry name" value="SPI-2 type III secretion system effector SseI"/>
    <property type="match status" value="1"/>
</dbReference>
<keyword evidence="14" id="KW-0843">Virulence</keyword>
<organism evidence="28">
    <name type="scientific">Salmonella enterica</name>
    <name type="common">Salmonella choleraesuis</name>
    <dbReference type="NCBI Taxonomy" id="28901"/>
    <lineage>
        <taxon>Bacteria</taxon>
        <taxon>Pseudomonadati</taxon>
        <taxon>Pseudomonadota</taxon>
        <taxon>Gammaproteobacteria</taxon>
        <taxon>Enterobacterales</taxon>
        <taxon>Enterobacteriaceae</taxon>
        <taxon>Salmonella</taxon>
    </lineage>
</organism>
<comment type="PTM">
    <text evidence="22">Ubiquitinated in the presence of host E1 ubiquitin-activating enzyme, E2 ubiquitin-conjugating enzyme and ubiquitin.</text>
</comment>
<evidence type="ECO:0000256" key="12">
    <source>
        <dbReference type="ARBA" id="ARBA00022843"/>
    </source>
</evidence>
<dbReference type="SMART" id="SM00369">
    <property type="entry name" value="LRR_TYP"/>
    <property type="match status" value="5"/>
</dbReference>
<keyword evidence="15" id="KW-0472">Membrane</keyword>
<dbReference type="InterPro" id="IPR032675">
    <property type="entry name" value="LRR_dom_sf"/>
</dbReference>
<comment type="similarity">
    <text evidence="4 22">Belongs to the LRR-containing bacterial E3 ligase family.</text>
</comment>
<dbReference type="SUPFAM" id="SSF52058">
    <property type="entry name" value="L domain-like"/>
    <property type="match status" value="1"/>
</dbReference>
<dbReference type="Gene3D" id="1.20.58.90">
    <property type="match status" value="1"/>
</dbReference>
<dbReference type="GO" id="GO:0020002">
    <property type="term" value="C:host cell plasma membrane"/>
    <property type="evidence" value="ECO:0007669"/>
    <property type="project" value="UniProtKB-SubCell"/>
</dbReference>
<dbReference type="Gene3D" id="3.80.10.10">
    <property type="entry name" value="Ribonuclease Inhibitor"/>
    <property type="match status" value="1"/>
</dbReference>
<evidence type="ECO:0000313" key="24">
    <source>
        <dbReference type="EMBL" id="EBP0977753.1"/>
    </source>
</evidence>
<feature type="active site" description="Glycyl thioester intermediate" evidence="22">
    <location>
        <position position="580"/>
    </location>
</feature>
<keyword evidence="8" id="KW-0433">Leucine-rich repeat</keyword>
<evidence type="ECO:0000256" key="1">
    <source>
        <dbReference type="ARBA" id="ARBA00000900"/>
    </source>
</evidence>
<evidence type="ECO:0000256" key="7">
    <source>
        <dbReference type="ARBA" id="ARBA00022525"/>
    </source>
</evidence>
<dbReference type="InterPro" id="IPR029487">
    <property type="entry name" value="NEL_dom"/>
</dbReference>
<comment type="catalytic activity">
    <reaction evidence="1">
        <text>S-ubiquitinyl-[E2 ubiquitin-conjugating enzyme]-L-cysteine + [acceptor protein]-L-lysine = [E2 ubiquitin-conjugating enzyme]-L-cysteine + N(6)-ubiquitinyl-[acceptor protein]-L-lysine.</text>
        <dbReference type="EC" id="2.3.2.27"/>
    </reaction>
</comment>
<keyword evidence="10" id="KW-0677">Repeat</keyword>
<dbReference type="Gene3D" id="1.20.58.360">
    <property type="entry name" value="Shigella T3SS effector IpaH defines"/>
    <property type="match status" value="1"/>
</dbReference>
<evidence type="ECO:0000256" key="10">
    <source>
        <dbReference type="ARBA" id="ARBA00022737"/>
    </source>
</evidence>
<evidence type="ECO:0000256" key="14">
    <source>
        <dbReference type="ARBA" id="ARBA00023026"/>
    </source>
</evidence>
<gene>
    <name evidence="28" type="primary">sspH2</name>
    <name evidence="25" type="ORF">A2H40_22330</name>
    <name evidence="28" type="ORF">B9796_12840</name>
    <name evidence="27" type="ORF">B9797_19175</name>
    <name evidence="26" type="ORF">B9934_21890</name>
    <name evidence="29" type="ORF">CG580_22410</name>
    <name evidence="24" type="ORF">LM31_20985</name>
</gene>
<feature type="domain" description="NEL" evidence="23">
    <location>
        <begin position="494"/>
        <end position="788"/>
    </location>
</feature>
<evidence type="ECO:0000256" key="21">
    <source>
        <dbReference type="ARBA" id="ARBA00083821"/>
    </source>
</evidence>
<dbReference type="EMBL" id="AAGTAA010000030">
    <property type="protein sequence ID" value="EBR6662856.1"/>
    <property type="molecule type" value="Genomic_DNA"/>
</dbReference>
<evidence type="ECO:0000256" key="2">
    <source>
        <dbReference type="ARBA" id="ARBA00004192"/>
    </source>
</evidence>
<keyword evidence="12 22" id="KW-0832">Ubl conjugation</keyword>
<evidence type="ECO:0000256" key="19">
    <source>
        <dbReference type="ARBA" id="ARBA00078926"/>
    </source>
</evidence>
<evidence type="ECO:0000313" key="29">
    <source>
        <dbReference type="EMBL" id="ECX7514770.1"/>
    </source>
</evidence>
<protein>
    <recommendedName>
        <fullName evidence="18">E3 ubiquitin-protein ligase SspH2</fullName>
        <ecNumber evidence="5">2.3.2.27</ecNumber>
    </recommendedName>
    <alternativeName>
        <fullName evidence="21">RING-type E3 ubiquitin transferase SspH2</fullName>
    </alternativeName>
    <alternativeName>
        <fullName evidence="20">Salmonella secreted protein H2</fullName>
    </alternativeName>
    <alternativeName>
        <fullName evidence="19">Secreted effector protein sspH2</fullName>
    </alternativeName>
</protein>
<dbReference type="GO" id="GO:0005576">
    <property type="term" value="C:extracellular region"/>
    <property type="evidence" value="ECO:0007669"/>
    <property type="project" value="UniProtKB-SubCell"/>
</dbReference>
<proteinExistence type="inferred from homology"/>
<evidence type="ECO:0000313" key="27">
    <source>
        <dbReference type="EMBL" id="EBR7751396.1"/>
    </source>
</evidence>
<evidence type="ECO:0000256" key="17">
    <source>
        <dbReference type="ARBA" id="ARBA00060460"/>
    </source>
</evidence>
<dbReference type="NCBIfam" id="NF011917">
    <property type="entry name" value="PRK15387.1"/>
    <property type="match status" value="1"/>
</dbReference>